<dbReference type="InterPro" id="IPR036524">
    <property type="entry name" value="Frataxin/CyaY_sf"/>
</dbReference>
<dbReference type="PROSITE" id="PS50810">
    <property type="entry name" value="FRATAXIN_2"/>
    <property type="match status" value="1"/>
</dbReference>
<dbReference type="NCBIfam" id="TIGR03421">
    <property type="entry name" value="FeS_CyaY"/>
    <property type="match status" value="1"/>
</dbReference>
<evidence type="ECO:0000313" key="5">
    <source>
        <dbReference type="EMBL" id="MFC5521287.1"/>
    </source>
</evidence>
<protein>
    <recommendedName>
        <fullName evidence="4">Iron-sulfur cluster assembly protein CyaY</fullName>
    </recommendedName>
</protein>
<dbReference type="InterPro" id="IPR047584">
    <property type="entry name" value="CyaY"/>
</dbReference>
<dbReference type="PANTHER" id="PTHR16821:SF2">
    <property type="entry name" value="FRATAXIN, MITOCHONDRIAL"/>
    <property type="match status" value="1"/>
</dbReference>
<sequence>MTDLEYQDLAESALKAIETGCDRINEKTDADIDNQRTGGMITLTFSNRSQIVINLQKPLHEIWMAARAGGFHYKFDSGKWADTKGSGEFFANLSRYASEQAGQPLVFKPPA</sequence>
<dbReference type="SUPFAM" id="SSF55387">
    <property type="entry name" value="Frataxin/Nqo15-like"/>
    <property type="match status" value="1"/>
</dbReference>
<dbReference type="Pfam" id="PF01491">
    <property type="entry name" value="Frataxin_Cyay"/>
    <property type="match status" value="1"/>
</dbReference>
<dbReference type="Proteomes" id="UP001596084">
    <property type="component" value="Unassembled WGS sequence"/>
</dbReference>
<dbReference type="RefSeq" id="WP_068833298.1">
    <property type="nucleotide sequence ID" value="NZ_JBHSMX010000013.1"/>
</dbReference>
<comment type="function">
    <text evidence="4">Involved in iron-sulfur (Fe-S) cluster assembly. May act as a regulator of Fe-S biogenesis.</text>
</comment>
<comment type="similarity">
    <text evidence="1 4">Belongs to the frataxin family.</text>
</comment>
<name>A0ABW0QAQ8_9BURK</name>
<evidence type="ECO:0000256" key="3">
    <source>
        <dbReference type="ARBA" id="ARBA00023004"/>
    </source>
</evidence>
<keyword evidence="3 4" id="KW-0408">Iron</keyword>
<dbReference type="HAMAP" id="MF_00142">
    <property type="entry name" value="CyaY"/>
    <property type="match status" value="1"/>
</dbReference>
<proteinExistence type="inferred from homology"/>
<dbReference type="SMART" id="SM01219">
    <property type="entry name" value="Frataxin_Cyay"/>
    <property type="match status" value="1"/>
</dbReference>
<dbReference type="Gene3D" id="3.30.920.10">
    <property type="entry name" value="Frataxin/CyaY"/>
    <property type="match status" value="1"/>
</dbReference>
<evidence type="ECO:0000256" key="4">
    <source>
        <dbReference type="HAMAP-Rule" id="MF_00142"/>
    </source>
</evidence>
<gene>
    <name evidence="4 5" type="primary">cyaY</name>
    <name evidence="5" type="ORF">ACFPP7_10205</name>
</gene>
<dbReference type="InterPro" id="IPR002908">
    <property type="entry name" value="Frataxin/CyaY"/>
</dbReference>
<keyword evidence="6" id="KW-1185">Reference proteome</keyword>
<dbReference type="EMBL" id="JBHSMX010000013">
    <property type="protein sequence ID" value="MFC5521287.1"/>
    <property type="molecule type" value="Genomic_DNA"/>
</dbReference>
<comment type="caution">
    <text evidence="5">The sequence shown here is derived from an EMBL/GenBank/DDBJ whole genome shotgun (WGS) entry which is preliminary data.</text>
</comment>
<evidence type="ECO:0000256" key="2">
    <source>
        <dbReference type="ARBA" id="ARBA00022723"/>
    </source>
</evidence>
<dbReference type="PROSITE" id="PS01344">
    <property type="entry name" value="FRATAXIN_1"/>
    <property type="match status" value="1"/>
</dbReference>
<evidence type="ECO:0000313" key="6">
    <source>
        <dbReference type="Proteomes" id="UP001596084"/>
    </source>
</evidence>
<keyword evidence="2 4" id="KW-0479">Metal-binding</keyword>
<organism evidence="5 6">
    <name type="scientific">Polaromonas jejuensis</name>
    <dbReference type="NCBI Taxonomy" id="457502"/>
    <lineage>
        <taxon>Bacteria</taxon>
        <taxon>Pseudomonadati</taxon>
        <taxon>Pseudomonadota</taxon>
        <taxon>Betaproteobacteria</taxon>
        <taxon>Burkholderiales</taxon>
        <taxon>Comamonadaceae</taxon>
        <taxon>Polaromonas</taxon>
    </lineage>
</organism>
<accession>A0ABW0QAQ8</accession>
<reference evidence="6" key="1">
    <citation type="journal article" date="2019" name="Int. J. Syst. Evol. Microbiol.">
        <title>The Global Catalogue of Microorganisms (GCM) 10K type strain sequencing project: providing services to taxonomists for standard genome sequencing and annotation.</title>
        <authorList>
            <consortium name="The Broad Institute Genomics Platform"/>
            <consortium name="The Broad Institute Genome Sequencing Center for Infectious Disease"/>
            <person name="Wu L."/>
            <person name="Ma J."/>
        </authorList>
    </citation>
    <scope>NUCLEOTIDE SEQUENCE [LARGE SCALE GENOMIC DNA]</scope>
    <source>
        <strain evidence="6">CGMCC 4.7277</strain>
    </source>
</reference>
<evidence type="ECO:0000256" key="1">
    <source>
        <dbReference type="ARBA" id="ARBA00008183"/>
    </source>
</evidence>
<dbReference type="PANTHER" id="PTHR16821">
    <property type="entry name" value="FRATAXIN"/>
    <property type="match status" value="1"/>
</dbReference>
<dbReference type="InterPro" id="IPR020895">
    <property type="entry name" value="Frataxin_CS"/>
</dbReference>